<feature type="region of interest" description="Disordered" evidence="1">
    <location>
        <begin position="158"/>
        <end position="273"/>
    </location>
</feature>
<name>A0AAV2KGV3_KNICA</name>
<feature type="region of interest" description="Disordered" evidence="1">
    <location>
        <begin position="520"/>
        <end position="586"/>
    </location>
</feature>
<feature type="region of interest" description="Disordered" evidence="1">
    <location>
        <begin position="54"/>
        <end position="87"/>
    </location>
</feature>
<feature type="compositionally biased region" description="Polar residues" evidence="1">
    <location>
        <begin position="323"/>
        <end position="333"/>
    </location>
</feature>
<feature type="compositionally biased region" description="Polar residues" evidence="1">
    <location>
        <begin position="64"/>
        <end position="77"/>
    </location>
</feature>
<feature type="region of interest" description="Disordered" evidence="1">
    <location>
        <begin position="355"/>
        <end position="454"/>
    </location>
</feature>
<dbReference type="Pfam" id="PF02188">
    <property type="entry name" value="GoLoco"/>
    <property type="match status" value="4"/>
</dbReference>
<keyword evidence="3" id="KW-1185">Reference proteome</keyword>
<dbReference type="InterPro" id="IPR003109">
    <property type="entry name" value="GoLoco_motif"/>
</dbReference>
<gene>
    <name evidence="2" type="ORF">KC01_LOCUS17987</name>
</gene>
<dbReference type="PANTHER" id="PTHR47503">
    <property type="entry name" value="PURKINJE CELL PROTEIN 2"/>
    <property type="match status" value="1"/>
</dbReference>
<dbReference type="GO" id="GO:0005085">
    <property type="term" value="F:guanyl-nucleotide exchange factor activity"/>
    <property type="evidence" value="ECO:0007669"/>
    <property type="project" value="InterPro"/>
</dbReference>
<dbReference type="AlphaFoldDB" id="A0AAV2KGV3"/>
<sequence>MSTSTDSLQVQNQVLLPVINYQDPHLNNDGSAPQISVTALSQDEDKLVDMIQQGQRGRMEDQRCQFTPSKSAPTTPRTDQRKPLPNLGMETESFLSVLASSQSRRLDDQRVFLPSLPGLANKKEESNSNSNPESNYLCYMVSKVQGSRMDDQRCSLPQITTLSPNGSDRARSASCTNADIYSPGKSPQDTNPAEEDGFYKMISQAQHRRMDDQRCELKPTPKPSRKQSMPEPLPNNSDGFFNQLAASQSRRLDDQRVSLPSLPGIQNGGQKMSASENEANYLCYMVSKAQGSRMDEQRCSAPFISQNMSPSFQRKDSNKDLQRSSSLNRSTSGKQEKQEITGVQEEQFLKIMKHAQKGRMEEQRCSLPISRPASPSHNGNAINNIAAGGKTDARSQAKQADKRVADSPKTAPLITVTQSTPTTSKKEFTRPLSMPPVEQASPRPFPKSASYGQEASPAQVTVRVSMSFSSLQGQMDLDQPSSFPELFLTLGAPGDNLMIPLSPMPGRRLSLSLNLIPKDEADTEETSNHPGPWNSHSGPPSPAVRVHSHSPPSPNVKAAKKGNKLKGKTKDKATHDKGKKAKKDKR</sequence>
<feature type="compositionally biased region" description="Polar residues" evidence="1">
    <location>
        <begin position="234"/>
        <end position="249"/>
    </location>
</feature>
<dbReference type="InterPro" id="IPR011990">
    <property type="entry name" value="TPR-like_helical_dom_sf"/>
</dbReference>
<dbReference type="Gene3D" id="1.25.40.10">
    <property type="entry name" value="Tetratricopeptide repeat domain"/>
    <property type="match status" value="4"/>
</dbReference>
<dbReference type="InterPro" id="IPR042168">
    <property type="entry name" value="Pcp2"/>
</dbReference>
<dbReference type="PANTHER" id="PTHR47503:SF1">
    <property type="entry name" value="PURKINJE CELL PROTEIN 2 HOMOLOG"/>
    <property type="match status" value="1"/>
</dbReference>
<feature type="compositionally biased region" description="Basic and acidic residues" evidence="1">
    <location>
        <begin position="208"/>
        <end position="219"/>
    </location>
</feature>
<feature type="compositionally biased region" description="Basic and acidic residues" evidence="1">
    <location>
        <begin position="391"/>
        <end position="406"/>
    </location>
</feature>
<evidence type="ECO:0000313" key="3">
    <source>
        <dbReference type="Proteomes" id="UP001497482"/>
    </source>
</evidence>
<feature type="compositionally biased region" description="Polar residues" evidence="1">
    <location>
        <begin position="173"/>
        <end position="191"/>
    </location>
</feature>
<feature type="compositionally biased region" description="Polar residues" evidence="1">
    <location>
        <begin position="303"/>
        <end position="312"/>
    </location>
</feature>
<dbReference type="PROSITE" id="PS50877">
    <property type="entry name" value="GOLOCO"/>
    <property type="match status" value="6"/>
</dbReference>
<evidence type="ECO:0000256" key="1">
    <source>
        <dbReference type="SAM" id="MobiDB-lite"/>
    </source>
</evidence>
<accession>A0AAV2KGV3</accession>
<feature type="compositionally biased region" description="Basic residues" evidence="1">
    <location>
        <begin position="558"/>
        <end position="567"/>
    </location>
</feature>
<dbReference type="Proteomes" id="UP001497482">
    <property type="component" value="Chromosome 18"/>
</dbReference>
<proteinExistence type="predicted"/>
<feature type="compositionally biased region" description="Basic and acidic residues" evidence="1">
    <location>
        <begin position="313"/>
        <end position="322"/>
    </location>
</feature>
<dbReference type="EMBL" id="OZ035840">
    <property type="protein sequence ID" value="CAL1588130.1"/>
    <property type="molecule type" value="Genomic_DNA"/>
</dbReference>
<feature type="region of interest" description="Disordered" evidence="1">
    <location>
        <begin position="303"/>
        <end position="343"/>
    </location>
</feature>
<evidence type="ECO:0000313" key="2">
    <source>
        <dbReference type="EMBL" id="CAL1588130.1"/>
    </source>
</evidence>
<feature type="compositionally biased region" description="Low complexity" evidence="1">
    <location>
        <begin position="378"/>
        <end position="389"/>
    </location>
</feature>
<protein>
    <submittedName>
        <fullName evidence="2">Uncharacterized protein</fullName>
    </submittedName>
</protein>
<dbReference type="SMART" id="SM00390">
    <property type="entry name" value="GoLoco"/>
    <property type="match status" value="7"/>
</dbReference>
<reference evidence="2 3" key="1">
    <citation type="submission" date="2024-04" db="EMBL/GenBank/DDBJ databases">
        <authorList>
            <person name="Waldvogel A.-M."/>
            <person name="Schoenle A."/>
        </authorList>
    </citation>
    <scope>NUCLEOTIDE SEQUENCE [LARGE SCALE GENOMIC DNA]</scope>
</reference>
<organism evidence="2 3">
    <name type="scientific">Knipowitschia caucasica</name>
    <name type="common">Caucasian dwarf goby</name>
    <name type="synonym">Pomatoschistus caucasicus</name>
    <dbReference type="NCBI Taxonomy" id="637954"/>
    <lineage>
        <taxon>Eukaryota</taxon>
        <taxon>Metazoa</taxon>
        <taxon>Chordata</taxon>
        <taxon>Craniata</taxon>
        <taxon>Vertebrata</taxon>
        <taxon>Euteleostomi</taxon>
        <taxon>Actinopterygii</taxon>
        <taxon>Neopterygii</taxon>
        <taxon>Teleostei</taxon>
        <taxon>Neoteleostei</taxon>
        <taxon>Acanthomorphata</taxon>
        <taxon>Gobiaria</taxon>
        <taxon>Gobiiformes</taxon>
        <taxon>Gobioidei</taxon>
        <taxon>Gobiidae</taxon>
        <taxon>Gobiinae</taxon>
        <taxon>Knipowitschia</taxon>
    </lineage>
</organism>
<feature type="compositionally biased region" description="Basic residues" evidence="1">
    <location>
        <begin position="577"/>
        <end position="586"/>
    </location>
</feature>